<gene>
    <name evidence="2" type="ORF">UFOVP1011_23</name>
    <name evidence="3" type="ORF">UFOVP1162_41</name>
    <name evidence="4" type="ORF">UFOVP1611_44</name>
    <name evidence="1" type="ORF">UFOVP504_27</name>
</gene>
<evidence type="ECO:0000313" key="4">
    <source>
        <dbReference type="EMBL" id="CAB4218866.1"/>
    </source>
</evidence>
<name>A0A6J5Q6Q3_9CAUD</name>
<reference evidence="2" key="1">
    <citation type="submission" date="2020-05" db="EMBL/GenBank/DDBJ databases">
        <authorList>
            <person name="Chiriac C."/>
            <person name="Salcher M."/>
            <person name="Ghai R."/>
            <person name="Kavagutti S V."/>
        </authorList>
    </citation>
    <scope>NUCLEOTIDE SEQUENCE</scope>
</reference>
<dbReference type="EMBL" id="LR796959">
    <property type="protein sequence ID" value="CAB4178046.1"/>
    <property type="molecule type" value="Genomic_DNA"/>
</dbReference>
<evidence type="ECO:0000313" key="2">
    <source>
        <dbReference type="EMBL" id="CAB4178046.1"/>
    </source>
</evidence>
<organism evidence="2">
    <name type="scientific">uncultured Caudovirales phage</name>
    <dbReference type="NCBI Taxonomy" id="2100421"/>
    <lineage>
        <taxon>Viruses</taxon>
        <taxon>Duplodnaviria</taxon>
        <taxon>Heunggongvirae</taxon>
        <taxon>Uroviricota</taxon>
        <taxon>Caudoviricetes</taxon>
        <taxon>Peduoviridae</taxon>
        <taxon>Maltschvirus</taxon>
        <taxon>Maltschvirus maltsch</taxon>
    </lineage>
</organism>
<dbReference type="EMBL" id="LR796485">
    <property type="protein sequence ID" value="CAB4147435.1"/>
    <property type="molecule type" value="Genomic_DNA"/>
</dbReference>
<evidence type="ECO:0000313" key="3">
    <source>
        <dbReference type="EMBL" id="CAB4187116.1"/>
    </source>
</evidence>
<evidence type="ECO:0000313" key="1">
    <source>
        <dbReference type="EMBL" id="CAB4147435.1"/>
    </source>
</evidence>
<proteinExistence type="predicted"/>
<dbReference type="EMBL" id="LR797101">
    <property type="protein sequence ID" value="CAB4187116.1"/>
    <property type="molecule type" value="Genomic_DNA"/>
</dbReference>
<dbReference type="EMBL" id="LR797465">
    <property type="protein sequence ID" value="CAB4218866.1"/>
    <property type="molecule type" value="Genomic_DNA"/>
</dbReference>
<accession>A0A6J5Q6Q3</accession>
<protein>
    <submittedName>
        <fullName evidence="2">Uncharacterized protein</fullName>
    </submittedName>
</protein>
<sequence>MTYTVIFYMGGTEVGSWKRALPVATKDEAVAMAADIERGGRVALWNRTEVWDNIGLPEGAPKRLFA</sequence>